<proteinExistence type="predicted"/>
<evidence type="ECO:0000256" key="1">
    <source>
        <dbReference type="SAM" id="Coils"/>
    </source>
</evidence>
<dbReference type="AlphaFoldDB" id="A0A6N9HPF1"/>
<gene>
    <name evidence="3" type="ORF">GTP41_20850</name>
</gene>
<name>A0A6N9HPF1_9BURK</name>
<feature type="region of interest" description="Disordered" evidence="2">
    <location>
        <begin position="308"/>
        <end position="362"/>
    </location>
</feature>
<dbReference type="Proteomes" id="UP000448575">
    <property type="component" value="Unassembled WGS sequence"/>
</dbReference>
<evidence type="ECO:0000313" key="3">
    <source>
        <dbReference type="EMBL" id="MYN04545.1"/>
    </source>
</evidence>
<organism evidence="3 4">
    <name type="scientific">Pseudoduganella guangdongensis</name>
    <dbReference type="NCBI Taxonomy" id="2692179"/>
    <lineage>
        <taxon>Bacteria</taxon>
        <taxon>Pseudomonadati</taxon>
        <taxon>Pseudomonadota</taxon>
        <taxon>Betaproteobacteria</taxon>
        <taxon>Burkholderiales</taxon>
        <taxon>Oxalobacteraceae</taxon>
        <taxon>Telluria group</taxon>
        <taxon>Pseudoduganella</taxon>
    </lineage>
</organism>
<evidence type="ECO:0000313" key="4">
    <source>
        <dbReference type="Proteomes" id="UP000448575"/>
    </source>
</evidence>
<reference evidence="3 4" key="1">
    <citation type="submission" date="2019-12" db="EMBL/GenBank/DDBJ databases">
        <title>Novel species isolated from a subtropical stream in China.</title>
        <authorList>
            <person name="Lu H."/>
        </authorList>
    </citation>
    <scope>NUCLEOTIDE SEQUENCE [LARGE SCALE GENOMIC DNA]</scope>
    <source>
        <strain evidence="3 4">DS3</strain>
    </source>
</reference>
<feature type="coiled-coil region" evidence="1">
    <location>
        <begin position="253"/>
        <end position="280"/>
    </location>
</feature>
<evidence type="ECO:0000256" key="2">
    <source>
        <dbReference type="SAM" id="MobiDB-lite"/>
    </source>
</evidence>
<keyword evidence="1" id="KW-0175">Coiled coil</keyword>
<keyword evidence="4" id="KW-1185">Reference proteome</keyword>
<dbReference type="EMBL" id="WWCJ01000018">
    <property type="protein sequence ID" value="MYN04545.1"/>
    <property type="molecule type" value="Genomic_DNA"/>
</dbReference>
<sequence length="362" mass="38795">MKIELLDPVYMGDTDYEFALNPNVNWFSSDTAKIVVDPKTSLLKSVTVTSKDETLDVIKNAVAFAVAEAAPIPPTSVIQILIDPATFNSKQKQPLENQVNQALARFFAEACKDPKNPQLPECNQYRPGAADNFSISVSPVVGSRTLKSSGITDLTACDIGICHRGTIPYEIHATLLGNSKVSLVNLPNGGPIMTLALDRAPFVQVKHTLTLQDGIVSEYERDRPSSALAFVKAPLDVVSTMADVVTKVIQLKIDTSKAEVSLLEQDLAEVKRRKEIAEALEALSKKESALLGGQAGRLLVMTIGDPATPSVPDFNGTPPGAVQPVVDAKPDNQKPAQGKKPLKNPSNDGQIGAKNGLPEKKQ</sequence>
<comment type="caution">
    <text evidence="3">The sequence shown here is derived from an EMBL/GenBank/DDBJ whole genome shotgun (WGS) entry which is preliminary data.</text>
</comment>
<accession>A0A6N9HPF1</accession>
<dbReference type="RefSeq" id="WP_161027508.1">
    <property type="nucleotide sequence ID" value="NZ_WWCJ01000018.1"/>
</dbReference>
<protein>
    <submittedName>
        <fullName evidence="3">Uncharacterized protein</fullName>
    </submittedName>
</protein>